<evidence type="ECO:0000313" key="2">
    <source>
        <dbReference type="Proteomes" id="UP000243217"/>
    </source>
</evidence>
<gene>
    <name evidence="1" type="ORF">THRCLA_08335</name>
</gene>
<dbReference type="PANTHER" id="PTHR38899:SF1">
    <property type="entry name" value="PROTEIN KINASE"/>
    <property type="match status" value="1"/>
</dbReference>
<proteinExistence type="predicted"/>
<comment type="caution">
    <text evidence="1">The sequence shown here is derived from an EMBL/GenBank/DDBJ whole genome shotgun (WGS) entry which is preliminary data.</text>
</comment>
<dbReference type="PANTHER" id="PTHR38899">
    <property type="entry name" value="DOMAIN OOKINETE PROTEIN, PUTATIVE-RELATED"/>
    <property type="match status" value="1"/>
</dbReference>
<dbReference type="AlphaFoldDB" id="A0A1V9Z7A7"/>
<evidence type="ECO:0000313" key="1">
    <source>
        <dbReference type="EMBL" id="OQR93822.1"/>
    </source>
</evidence>
<dbReference type="EMBL" id="JNBS01002229">
    <property type="protein sequence ID" value="OQR93822.1"/>
    <property type="molecule type" value="Genomic_DNA"/>
</dbReference>
<dbReference type="OrthoDB" id="59818at2759"/>
<organism evidence="1 2">
    <name type="scientific">Thraustotheca clavata</name>
    <dbReference type="NCBI Taxonomy" id="74557"/>
    <lineage>
        <taxon>Eukaryota</taxon>
        <taxon>Sar</taxon>
        <taxon>Stramenopiles</taxon>
        <taxon>Oomycota</taxon>
        <taxon>Saprolegniomycetes</taxon>
        <taxon>Saprolegniales</taxon>
        <taxon>Achlyaceae</taxon>
        <taxon>Thraustotheca</taxon>
    </lineage>
</organism>
<sequence>MMSIKAFNSPQLIPITSFSTTPMPLTSIHIETAIVFSWNNFLCPNAWIHQNNLRQPLHPNLQQAFAELDVSIVQLLMQAQTYGTVFILCEDSAAYIEDLCANFFPRCAALFATSAMQSQIQLLCAAQEANSQWYSQMLHSICTTSPRLRGSSVVLTCFGHDALRSACLENTKHLSILPKVIRSNVVLPTIAQTFEQIALVQQHLMATVTHNSAMDVVL</sequence>
<accession>A0A1V9Z7A7</accession>
<dbReference type="Proteomes" id="UP000243217">
    <property type="component" value="Unassembled WGS sequence"/>
</dbReference>
<name>A0A1V9Z7A7_9STRA</name>
<keyword evidence="2" id="KW-1185">Reference proteome</keyword>
<protein>
    <submittedName>
        <fullName evidence="1">Uncharacterized protein</fullName>
    </submittedName>
</protein>
<reference evidence="1 2" key="1">
    <citation type="journal article" date="2014" name="Genome Biol. Evol.">
        <title>The secreted proteins of Achlya hypogyna and Thraustotheca clavata identify the ancestral oomycete secretome and reveal gene acquisitions by horizontal gene transfer.</title>
        <authorList>
            <person name="Misner I."/>
            <person name="Blouin N."/>
            <person name="Leonard G."/>
            <person name="Richards T.A."/>
            <person name="Lane C.E."/>
        </authorList>
    </citation>
    <scope>NUCLEOTIDE SEQUENCE [LARGE SCALE GENOMIC DNA]</scope>
    <source>
        <strain evidence="1 2">ATCC 34112</strain>
    </source>
</reference>